<dbReference type="AlphaFoldDB" id="A0A091IEW8"/>
<dbReference type="Proteomes" id="UP000054308">
    <property type="component" value="Unassembled WGS sequence"/>
</dbReference>
<gene>
    <name evidence="2" type="ORF">N300_01712</name>
</gene>
<feature type="non-terminal residue" evidence="2">
    <location>
        <position position="1"/>
    </location>
</feature>
<proteinExistence type="predicted"/>
<feature type="region of interest" description="Disordered" evidence="1">
    <location>
        <begin position="77"/>
        <end position="110"/>
    </location>
</feature>
<reference evidence="2 3" key="1">
    <citation type="submission" date="2014-04" db="EMBL/GenBank/DDBJ databases">
        <title>Genome evolution of avian class.</title>
        <authorList>
            <person name="Zhang G."/>
            <person name="Li C."/>
        </authorList>
    </citation>
    <scope>NUCLEOTIDE SEQUENCE [LARGE SCALE GENOMIC DNA]</scope>
    <source>
        <strain evidence="2">BGI_N300</strain>
    </source>
</reference>
<feature type="non-terminal residue" evidence="2">
    <location>
        <position position="126"/>
    </location>
</feature>
<dbReference type="STRING" id="9244.A0A091IEW8"/>
<feature type="compositionally biased region" description="Polar residues" evidence="1">
    <location>
        <begin position="85"/>
        <end position="95"/>
    </location>
</feature>
<evidence type="ECO:0000256" key="1">
    <source>
        <dbReference type="SAM" id="MobiDB-lite"/>
    </source>
</evidence>
<name>A0A091IEW8_CALAN</name>
<evidence type="ECO:0000313" key="2">
    <source>
        <dbReference type="EMBL" id="KFP06028.1"/>
    </source>
</evidence>
<organism evidence="2 3">
    <name type="scientific">Calypte anna</name>
    <name type="common">Anna's hummingbird</name>
    <name type="synonym">Archilochus anna</name>
    <dbReference type="NCBI Taxonomy" id="9244"/>
    <lineage>
        <taxon>Eukaryota</taxon>
        <taxon>Metazoa</taxon>
        <taxon>Chordata</taxon>
        <taxon>Craniata</taxon>
        <taxon>Vertebrata</taxon>
        <taxon>Euteleostomi</taxon>
        <taxon>Archelosauria</taxon>
        <taxon>Archosauria</taxon>
        <taxon>Dinosauria</taxon>
        <taxon>Saurischia</taxon>
        <taxon>Theropoda</taxon>
        <taxon>Coelurosauria</taxon>
        <taxon>Aves</taxon>
        <taxon>Neognathae</taxon>
        <taxon>Neoaves</taxon>
        <taxon>Strisores</taxon>
        <taxon>Apodiformes</taxon>
        <taxon>Trochilidae</taxon>
        <taxon>Calypte</taxon>
    </lineage>
</organism>
<sequence length="126" mass="14200">EQSIKVLGREQKWRSSKPPVTKVKLRLDLEQHELSVIPEVDTPKSCNISFADKTASFGGESFPILRTGEFAFVKRHSRSHAEDGSSPSSIRSYQEQILHGSPRQSKQTSRLLQEVLRMTAENSFSS</sequence>
<protein>
    <submittedName>
        <fullName evidence="2">Centrosomal protein KIAA1731</fullName>
    </submittedName>
</protein>
<keyword evidence="3" id="KW-1185">Reference proteome</keyword>
<accession>A0A091IEW8</accession>
<evidence type="ECO:0000313" key="3">
    <source>
        <dbReference type="Proteomes" id="UP000054308"/>
    </source>
</evidence>
<dbReference type="EMBL" id="KL218504">
    <property type="protein sequence ID" value="KFP06028.1"/>
    <property type="molecule type" value="Genomic_DNA"/>
</dbReference>